<dbReference type="Proteomes" id="UP001642720">
    <property type="component" value="Unassembled WGS sequence"/>
</dbReference>
<evidence type="ECO:0000313" key="3">
    <source>
        <dbReference type="Proteomes" id="UP001642720"/>
    </source>
</evidence>
<name>A0ABY2GR64_9HYPO</name>
<comment type="caution">
    <text evidence="2">The sequence shown here is derived from an EMBL/GenBank/DDBJ whole genome shotgun (WGS) entry which is preliminary data.</text>
</comment>
<dbReference type="GeneID" id="300581767"/>
<keyword evidence="3" id="KW-1185">Reference proteome</keyword>
<feature type="region of interest" description="Disordered" evidence="1">
    <location>
        <begin position="108"/>
        <end position="155"/>
    </location>
</feature>
<evidence type="ECO:0000313" key="2">
    <source>
        <dbReference type="EMBL" id="TFA98061.1"/>
    </source>
</evidence>
<organism evidence="2 3">
    <name type="scientific">Trichoderma ghanense</name>
    <dbReference type="NCBI Taxonomy" id="65468"/>
    <lineage>
        <taxon>Eukaryota</taxon>
        <taxon>Fungi</taxon>
        <taxon>Dikarya</taxon>
        <taxon>Ascomycota</taxon>
        <taxon>Pezizomycotina</taxon>
        <taxon>Sordariomycetes</taxon>
        <taxon>Hypocreomycetidae</taxon>
        <taxon>Hypocreales</taxon>
        <taxon>Hypocreaceae</taxon>
        <taxon>Trichoderma</taxon>
    </lineage>
</organism>
<protein>
    <submittedName>
        <fullName evidence="2">Uncharacterized protein</fullName>
    </submittedName>
</protein>
<feature type="compositionally biased region" description="Low complexity" evidence="1">
    <location>
        <begin position="138"/>
        <end position="155"/>
    </location>
</feature>
<dbReference type="EMBL" id="PPTA01000024">
    <property type="protein sequence ID" value="TFA98061.1"/>
    <property type="molecule type" value="Genomic_DNA"/>
</dbReference>
<gene>
    <name evidence="2" type="ORF">CCMA1212_010265</name>
</gene>
<accession>A0ABY2GR64</accession>
<evidence type="ECO:0000256" key="1">
    <source>
        <dbReference type="SAM" id="MobiDB-lite"/>
    </source>
</evidence>
<reference evidence="2 3" key="1">
    <citation type="submission" date="2018-01" db="EMBL/GenBank/DDBJ databases">
        <title>Genome characterization of the sugarcane-associated fungus Trichoderma ghanense CCMA-1212 and their application in lignocelulose bioconversion.</title>
        <authorList>
            <person name="Steindorff A.S."/>
            <person name="Mendes T.D."/>
            <person name="Vilela E.S.D."/>
            <person name="Rodrigues D.S."/>
            <person name="Formighieri E.F."/>
            <person name="Melo I.S."/>
            <person name="Favaro L.C.L."/>
        </authorList>
    </citation>
    <scope>NUCLEOTIDE SEQUENCE [LARGE SCALE GENOMIC DNA]</scope>
    <source>
        <strain evidence="2 3">CCMA-1212</strain>
    </source>
</reference>
<sequence>MAWHERGLAKRMPTKLGSLRPSSALAKASSRRTPTSCDTYMQTPARCYGVGTHTGGSAALRMAGSADAQHSKAASPAVRLLGRGDMHPCPYMLIHDMIHETDVLMSPSSFRRRKPHPVPQSLGSFSKWPQSGGAHLYTPGTTNSTPPTSPAAEAS</sequence>
<dbReference type="RefSeq" id="XP_073554263.1">
    <property type="nucleotide sequence ID" value="XM_073707317.1"/>
</dbReference>
<proteinExistence type="predicted"/>